<evidence type="ECO:0000256" key="5">
    <source>
        <dbReference type="ARBA" id="ARBA00022692"/>
    </source>
</evidence>
<keyword evidence="7" id="KW-0998">Cell outer membrane</keyword>
<dbReference type="InterPro" id="IPR003423">
    <property type="entry name" value="OMP_efflux"/>
</dbReference>
<evidence type="ECO:0000256" key="1">
    <source>
        <dbReference type="ARBA" id="ARBA00004442"/>
    </source>
</evidence>
<dbReference type="Proteomes" id="UP001560573">
    <property type="component" value="Unassembled WGS sequence"/>
</dbReference>
<keyword evidence="3" id="KW-0813">Transport</keyword>
<dbReference type="Gene3D" id="1.20.1600.10">
    <property type="entry name" value="Outer membrane efflux proteins (OEP)"/>
    <property type="match status" value="1"/>
</dbReference>
<keyword evidence="6" id="KW-0472">Membrane</keyword>
<comment type="caution">
    <text evidence="8">The sequence shown here is derived from an EMBL/GenBank/DDBJ whole genome shotgun (WGS) entry which is preliminary data.</text>
</comment>
<name>A0ABV3ZL98_9BACT</name>
<protein>
    <submittedName>
        <fullName evidence="8">TolC family protein</fullName>
    </submittedName>
</protein>
<evidence type="ECO:0000256" key="3">
    <source>
        <dbReference type="ARBA" id="ARBA00022448"/>
    </source>
</evidence>
<dbReference type="EMBL" id="JAULBC010000009">
    <property type="protein sequence ID" value="MEX6690654.1"/>
    <property type="molecule type" value="Genomic_DNA"/>
</dbReference>
<comment type="subcellular location">
    <subcellularLocation>
        <location evidence="1">Cell outer membrane</location>
    </subcellularLocation>
</comment>
<dbReference type="PANTHER" id="PTHR30026:SF20">
    <property type="entry name" value="OUTER MEMBRANE PROTEIN TOLC"/>
    <property type="match status" value="1"/>
</dbReference>
<accession>A0ABV3ZL98</accession>
<reference evidence="8 9" key="1">
    <citation type="submission" date="2023-07" db="EMBL/GenBank/DDBJ databases">
        <authorList>
            <person name="Lian W.-H."/>
        </authorList>
    </citation>
    <scope>NUCLEOTIDE SEQUENCE [LARGE SCALE GENOMIC DNA]</scope>
    <source>
        <strain evidence="8 9">SYSU DXS3180</strain>
    </source>
</reference>
<dbReference type="InterPro" id="IPR051906">
    <property type="entry name" value="TolC-like"/>
</dbReference>
<evidence type="ECO:0000313" key="9">
    <source>
        <dbReference type="Proteomes" id="UP001560573"/>
    </source>
</evidence>
<dbReference type="PANTHER" id="PTHR30026">
    <property type="entry name" value="OUTER MEMBRANE PROTEIN TOLC"/>
    <property type="match status" value="1"/>
</dbReference>
<keyword evidence="9" id="KW-1185">Reference proteome</keyword>
<dbReference type="RefSeq" id="WP_369332065.1">
    <property type="nucleotide sequence ID" value="NZ_JAULBC010000009.1"/>
</dbReference>
<organism evidence="8 9">
    <name type="scientific">Danxiaibacter flavus</name>
    <dbReference type="NCBI Taxonomy" id="3049108"/>
    <lineage>
        <taxon>Bacteria</taxon>
        <taxon>Pseudomonadati</taxon>
        <taxon>Bacteroidota</taxon>
        <taxon>Chitinophagia</taxon>
        <taxon>Chitinophagales</taxon>
        <taxon>Chitinophagaceae</taxon>
        <taxon>Danxiaibacter</taxon>
    </lineage>
</organism>
<proteinExistence type="inferred from homology"/>
<gene>
    <name evidence="8" type="ORF">QTN47_24320</name>
</gene>
<dbReference type="SUPFAM" id="SSF56954">
    <property type="entry name" value="Outer membrane efflux proteins (OEP)"/>
    <property type="match status" value="1"/>
</dbReference>
<evidence type="ECO:0000313" key="8">
    <source>
        <dbReference type="EMBL" id="MEX6690654.1"/>
    </source>
</evidence>
<evidence type="ECO:0000256" key="7">
    <source>
        <dbReference type="ARBA" id="ARBA00023237"/>
    </source>
</evidence>
<evidence type="ECO:0000256" key="2">
    <source>
        <dbReference type="ARBA" id="ARBA00007613"/>
    </source>
</evidence>
<comment type="similarity">
    <text evidence="2">Belongs to the outer membrane factor (OMF) (TC 1.B.17) family.</text>
</comment>
<dbReference type="Pfam" id="PF02321">
    <property type="entry name" value="OEP"/>
    <property type="match status" value="2"/>
</dbReference>
<keyword evidence="4" id="KW-1134">Transmembrane beta strand</keyword>
<keyword evidence="5" id="KW-0812">Transmembrane</keyword>
<evidence type="ECO:0000256" key="4">
    <source>
        <dbReference type="ARBA" id="ARBA00022452"/>
    </source>
</evidence>
<sequence length="438" mass="49890">MIRSIIISATLLMAFINNVNGQMKDSTMQSATLQNCVQYALAKQPVVQQALLDEQITERQIKAKLADWYPQVNFAYNFQRNFQLQQSVINGQLIKFGVDNTSAGQFVLNQTIFNKDVLLAKRSAKDVRTQSQQNTVNNKISTTVAVSKAFYDVLLTTQQIDLLNDDIVRLKQSLKDATSQYKAGIVDKTDYKRATIALNNSQAQKKSAEEGLKAKYAYLKEQMGYPSDSILKLQYDTTTMEKDAFVDTLQTVTYQNRIEFQQLQTAKKLQEDNLKYYKWSYIPSVSAFAQYNYNFQSNKFSELYNQTYPSSFGGFSVAWPIFQGTKRTQQIKQAELELKRVDYDFISLKNAISSQFTQAMAGYKSSLASYNALKENLELAQDVYNTIQLQYKSGVKAYLEVITAESDLRSAEINYINALYQLLSSKLDVQQALGTIQY</sequence>
<evidence type="ECO:0000256" key="6">
    <source>
        <dbReference type="ARBA" id="ARBA00023136"/>
    </source>
</evidence>